<feature type="binding site" evidence="7">
    <location>
        <position position="119"/>
    </location>
    <ligand>
        <name>Zn(2+)</name>
        <dbReference type="ChEBI" id="CHEBI:29105"/>
    </ligand>
</feature>
<evidence type="ECO:0000256" key="7">
    <source>
        <dbReference type="PIRSR" id="PIRSR602481-1"/>
    </source>
</evidence>
<dbReference type="GO" id="GO:1900376">
    <property type="term" value="P:regulation of secondary metabolite biosynthetic process"/>
    <property type="evidence" value="ECO:0007669"/>
    <property type="project" value="TreeGrafter"/>
</dbReference>
<keyword evidence="4" id="KW-0805">Transcription regulation</keyword>
<dbReference type="EMBL" id="UIHC01000039">
    <property type="protein sequence ID" value="SUZ33149.1"/>
    <property type="molecule type" value="Genomic_DNA"/>
</dbReference>
<dbReference type="GO" id="GO:0000976">
    <property type="term" value="F:transcription cis-regulatory region binding"/>
    <property type="evidence" value="ECO:0007669"/>
    <property type="project" value="TreeGrafter"/>
</dbReference>
<evidence type="ECO:0000256" key="4">
    <source>
        <dbReference type="ARBA" id="ARBA00023015"/>
    </source>
</evidence>
<dbReference type="GO" id="GO:0008270">
    <property type="term" value="F:zinc ion binding"/>
    <property type="evidence" value="ECO:0007669"/>
    <property type="project" value="TreeGrafter"/>
</dbReference>
<sequence length="164" mass="17268">MSNHTHSAFCCPDHSGAQGAASILAQAEMRARTMGLRLTPVRLRTLEMLIAAHGAMGAYDVLEQLSAEGYGTQPPVAYRALNWLVEHGFAHRIRRLNAFTACAHPAQDHAAAFLICDRCDSVTEAPAGAVTAALTEAAIAAGFALDRATIEAVGRCNTCAGHPS</sequence>
<dbReference type="AlphaFoldDB" id="A0A3B0MU12"/>
<keyword evidence="9" id="KW-1185">Reference proteome</keyword>
<dbReference type="RefSeq" id="WP_121096233.1">
    <property type="nucleotide sequence ID" value="NZ_UIHC01000039.1"/>
</dbReference>
<dbReference type="InterPro" id="IPR002481">
    <property type="entry name" value="FUR"/>
</dbReference>
<dbReference type="SUPFAM" id="SSF46785">
    <property type="entry name" value="Winged helix' DNA-binding domain"/>
    <property type="match status" value="1"/>
</dbReference>
<reference evidence="9" key="1">
    <citation type="submission" date="2018-08" db="EMBL/GenBank/DDBJ databases">
        <authorList>
            <person name="Rodrigo-Torres L."/>
            <person name="Arahal R. D."/>
            <person name="Lucena T."/>
        </authorList>
    </citation>
    <scope>NUCLEOTIDE SEQUENCE [LARGE SCALE GENOMIC DNA]</scope>
    <source>
        <strain evidence="9">CECT 7235</strain>
    </source>
</reference>
<feature type="binding site" evidence="7">
    <location>
        <position position="116"/>
    </location>
    <ligand>
        <name>Zn(2+)</name>
        <dbReference type="ChEBI" id="CHEBI:29105"/>
    </ligand>
</feature>
<keyword evidence="5" id="KW-0238">DNA-binding</keyword>
<protein>
    <submittedName>
        <fullName evidence="8">Zinc uptake regulation protein</fullName>
    </submittedName>
</protein>
<feature type="binding site" evidence="7">
    <location>
        <position position="156"/>
    </location>
    <ligand>
        <name>Zn(2+)</name>
        <dbReference type="ChEBI" id="CHEBI:29105"/>
    </ligand>
</feature>
<dbReference type="Pfam" id="PF01475">
    <property type="entry name" value="FUR"/>
    <property type="match status" value="1"/>
</dbReference>
<evidence type="ECO:0000256" key="5">
    <source>
        <dbReference type="ARBA" id="ARBA00023125"/>
    </source>
</evidence>
<keyword evidence="3 7" id="KW-0862">Zinc</keyword>
<organism evidence="8 9">
    <name type="scientific">Roseinatronobacter ekhonensis</name>
    <dbReference type="NCBI Taxonomy" id="254356"/>
    <lineage>
        <taxon>Bacteria</taxon>
        <taxon>Pseudomonadati</taxon>
        <taxon>Pseudomonadota</taxon>
        <taxon>Alphaproteobacteria</taxon>
        <taxon>Rhodobacterales</taxon>
        <taxon>Paracoccaceae</taxon>
        <taxon>Roseinatronobacter</taxon>
    </lineage>
</organism>
<dbReference type="InterPro" id="IPR043135">
    <property type="entry name" value="Fur_C"/>
</dbReference>
<evidence type="ECO:0000256" key="6">
    <source>
        <dbReference type="ARBA" id="ARBA00023163"/>
    </source>
</evidence>
<proteinExistence type="inferred from homology"/>
<dbReference type="PANTHER" id="PTHR33202:SF6">
    <property type="entry name" value="ZINC UPTAKE REGULATION PROTEIN"/>
    <property type="match status" value="1"/>
</dbReference>
<evidence type="ECO:0000313" key="8">
    <source>
        <dbReference type="EMBL" id="SUZ33149.1"/>
    </source>
</evidence>
<keyword evidence="2" id="KW-0678">Repressor</keyword>
<dbReference type="InterPro" id="IPR036388">
    <property type="entry name" value="WH-like_DNA-bd_sf"/>
</dbReference>
<comment type="similarity">
    <text evidence="1">Belongs to the Fur family.</text>
</comment>
<dbReference type="GO" id="GO:0005829">
    <property type="term" value="C:cytosol"/>
    <property type="evidence" value="ECO:0007669"/>
    <property type="project" value="TreeGrafter"/>
</dbReference>
<dbReference type="PANTHER" id="PTHR33202">
    <property type="entry name" value="ZINC UPTAKE REGULATION PROTEIN"/>
    <property type="match status" value="1"/>
</dbReference>
<keyword evidence="7" id="KW-0479">Metal-binding</keyword>
<dbReference type="InterPro" id="IPR036390">
    <property type="entry name" value="WH_DNA-bd_sf"/>
</dbReference>
<evidence type="ECO:0000256" key="2">
    <source>
        <dbReference type="ARBA" id="ARBA00022491"/>
    </source>
</evidence>
<comment type="cofactor">
    <cofactor evidence="7">
        <name>Zn(2+)</name>
        <dbReference type="ChEBI" id="CHEBI:29105"/>
    </cofactor>
    <text evidence="7">Binds 1 zinc ion per subunit.</text>
</comment>
<evidence type="ECO:0000313" key="9">
    <source>
        <dbReference type="Proteomes" id="UP000272908"/>
    </source>
</evidence>
<evidence type="ECO:0000256" key="1">
    <source>
        <dbReference type="ARBA" id="ARBA00007957"/>
    </source>
</evidence>
<dbReference type="GO" id="GO:0003700">
    <property type="term" value="F:DNA-binding transcription factor activity"/>
    <property type="evidence" value="ECO:0007669"/>
    <property type="project" value="InterPro"/>
</dbReference>
<feature type="binding site" evidence="7">
    <location>
        <position position="159"/>
    </location>
    <ligand>
        <name>Zn(2+)</name>
        <dbReference type="ChEBI" id="CHEBI:29105"/>
    </ligand>
</feature>
<dbReference type="GO" id="GO:0045892">
    <property type="term" value="P:negative regulation of DNA-templated transcription"/>
    <property type="evidence" value="ECO:0007669"/>
    <property type="project" value="TreeGrafter"/>
</dbReference>
<keyword evidence="6" id="KW-0804">Transcription</keyword>
<dbReference type="Proteomes" id="UP000272908">
    <property type="component" value="Unassembled WGS sequence"/>
</dbReference>
<dbReference type="Gene3D" id="3.30.1490.190">
    <property type="match status" value="1"/>
</dbReference>
<name>A0A3B0MU12_9RHOB</name>
<dbReference type="Gene3D" id="1.10.10.10">
    <property type="entry name" value="Winged helix-like DNA-binding domain superfamily/Winged helix DNA-binding domain"/>
    <property type="match status" value="1"/>
</dbReference>
<gene>
    <name evidence="8" type="primary">zur</name>
    <name evidence="8" type="ORF">ROE7235_02917</name>
</gene>
<accession>A0A3B0MU12</accession>
<dbReference type="OrthoDB" id="9801127at2"/>
<evidence type="ECO:0000256" key="3">
    <source>
        <dbReference type="ARBA" id="ARBA00022833"/>
    </source>
</evidence>